<organism evidence="7 8">
    <name type="scientific">Tumebacillus algifaecis</name>
    <dbReference type="NCBI Taxonomy" id="1214604"/>
    <lineage>
        <taxon>Bacteria</taxon>
        <taxon>Bacillati</taxon>
        <taxon>Bacillota</taxon>
        <taxon>Bacilli</taxon>
        <taxon>Bacillales</taxon>
        <taxon>Alicyclobacillaceae</taxon>
        <taxon>Tumebacillus</taxon>
    </lineage>
</organism>
<dbReference type="SUPFAM" id="SSF54001">
    <property type="entry name" value="Cysteine proteinases"/>
    <property type="match status" value="1"/>
</dbReference>
<dbReference type="InterPro" id="IPR000064">
    <property type="entry name" value="NLP_P60_dom"/>
</dbReference>
<dbReference type="PANTHER" id="PTHR47053">
    <property type="entry name" value="MUREIN DD-ENDOPEPTIDASE MEPH-RELATED"/>
    <property type="match status" value="1"/>
</dbReference>
<dbReference type="InterPro" id="IPR051202">
    <property type="entry name" value="Peptidase_C40"/>
</dbReference>
<keyword evidence="5" id="KW-0732">Signal</keyword>
<evidence type="ECO:0000313" key="7">
    <source>
        <dbReference type="EMBL" id="ASS75117.1"/>
    </source>
</evidence>
<evidence type="ECO:0000256" key="2">
    <source>
        <dbReference type="ARBA" id="ARBA00022670"/>
    </source>
</evidence>
<dbReference type="Pfam" id="PF00877">
    <property type="entry name" value="NLPC_P60"/>
    <property type="match status" value="1"/>
</dbReference>
<feature type="signal peptide" evidence="5">
    <location>
        <begin position="1"/>
        <end position="24"/>
    </location>
</feature>
<dbReference type="GO" id="GO:0008234">
    <property type="term" value="F:cysteine-type peptidase activity"/>
    <property type="evidence" value="ECO:0007669"/>
    <property type="project" value="UniProtKB-KW"/>
</dbReference>
<reference evidence="7 8" key="1">
    <citation type="journal article" date="2015" name="Int. J. Syst. Evol. Microbiol.">
        <title>Tumebacillus algifaecis sp. nov., isolated from decomposing algal scum.</title>
        <authorList>
            <person name="Wu Y.F."/>
            <person name="Zhang B."/>
            <person name="Xing P."/>
            <person name="Wu Q.L."/>
            <person name="Liu S.J."/>
        </authorList>
    </citation>
    <scope>NUCLEOTIDE SEQUENCE [LARGE SCALE GENOMIC DNA]</scope>
    <source>
        <strain evidence="7 8">THMBR28</strain>
    </source>
</reference>
<dbReference type="AlphaFoldDB" id="A0A223D171"/>
<evidence type="ECO:0000259" key="6">
    <source>
        <dbReference type="PROSITE" id="PS51935"/>
    </source>
</evidence>
<evidence type="ECO:0000256" key="3">
    <source>
        <dbReference type="ARBA" id="ARBA00022801"/>
    </source>
</evidence>
<sequence>MMNRSQHWFSVWLCTMLLCVLALSRPQGSVTALATGMPTLHMAETEHALVLRTEQGQFSVTYWSAKGIGYEELRAENQKLKEQKRLEHSQQTVMKSLLASRSIHLAQYAKWVKAQERLRVAHDALRFVGTPYVWGGTTPDGFDCSGFTQYVYAQHGVDVPRNSYDQYDMGKQVQQQELEPGDLVFFTTYAPGPSHLGIYVGEGKFVHALNNHTGVITSMLDNEYYRNRFLGAKRVI</sequence>
<protein>
    <recommendedName>
        <fullName evidence="6">NlpC/P60 domain-containing protein</fullName>
    </recommendedName>
</protein>
<dbReference type="KEGG" id="tab:CIG75_09090"/>
<keyword evidence="8" id="KW-1185">Reference proteome</keyword>
<dbReference type="EMBL" id="CP022657">
    <property type="protein sequence ID" value="ASS75117.1"/>
    <property type="molecule type" value="Genomic_DNA"/>
</dbReference>
<dbReference type="Proteomes" id="UP000214688">
    <property type="component" value="Chromosome"/>
</dbReference>
<feature type="domain" description="NlpC/P60" evidence="6">
    <location>
        <begin position="114"/>
        <end position="236"/>
    </location>
</feature>
<keyword evidence="2" id="KW-0645">Protease</keyword>
<dbReference type="RefSeq" id="WP_094236366.1">
    <property type="nucleotide sequence ID" value="NZ_CP022657.1"/>
</dbReference>
<gene>
    <name evidence="7" type="ORF">CIG75_09090</name>
</gene>
<dbReference type="PANTHER" id="PTHR47053:SF1">
    <property type="entry name" value="MUREIN DD-ENDOPEPTIDASE MEPH-RELATED"/>
    <property type="match status" value="1"/>
</dbReference>
<accession>A0A223D171</accession>
<dbReference type="OrthoDB" id="9813368at2"/>
<keyword evidence="4" id="KW-0788">Thiol protease</keyword>
<dbReference type="GO" id="GO:0006508">
    <property type="term" value="P:proteolysis"/>
    <property type="evidence" value="ECO:0007669"/>
    <property type="project" value="UniProtKB-KW"/>
</dbReference>
<evidence type="ECO:0000256" key="1">
    <source>
        <dbReference type="ARBA" id="ARBA00007074"/>
    </source>
</evidence>
<dbReference type="InterPro" id="IPR038765">
    <property type="entry name" value="Papain-like_cys_pep_sf"/>
</dbReference>
<name>A0A223D171_9BACL</name>
<evidence type="ECO:0000256" key="4">
    <source>
        <dbReference type="ARBA" id="ARBA00022807"/>
    </source>
</evidence>
<keyword evidence="3" id="KW-0378">Hydrolase</keyword>
<dbReference type="PROSITE" id="PS51935">
    <property type="entry name" value="NLPC_P60"/>
    <property type="match status" value="1"/>
</dbReference>
<feature type="chain" id="PRO_5038707437" description="NlpC/P60 domain-containing protein" evidence="5">
    <location>
        <begin position="25"/>
        <end position="236"/>
    </location>
</feature>
<dbReference type="Gene3D" id="3.90.1720.10">
    <property type="entry name" value="endopeptidase domain like (from Nostoc punctiforme)"/>
    <property type="match status" value="1"/>
</dbReference>
<evidence type="ECO:0000256" key="5">
    <source>
        <dbReference type="SAM" id="SignalP"/>
    </source>
</evidence>
<evidence type="ECO:0000313" key="8">
    <source>
        <dbReference type="Proteomes" id="UP000214688"/>
    </source>
</evidence>
<proteinExistence type="inferred from homology"/>
<comment type="similarity">
    <text evidence="1">Belongs to the peptidase C40 family.</text>
</comment>